<dbReference type="EMBL" id="PJNI01000012">
    <property type="protein sequence ID" value="PKR80231.1"/>
    <property type="molecule type" value="Genomic_DNA"/>
</dbReference>
<evidence type="ECO:0000256" key="4">
    <source>
        <dbReference type="SAM" id="Phobius"/>
    </source>
</evidence>
<dbReference type="PANTHER" id="PTHR23523">
    <property type="match status" value="1"/>
</dbReference>
<dbReference type="OrthoDB" id="9797740at2"/>
<keyword evidence="3 4" id="KW-0472">Membrane</keyword>
<feature type="transmembrane region" description="Helical" evidence="4">
    <location>
        <begin position="81"/>
        <end position="100"/>
    </location>
</feature>
<dbReference type="InterPro" id="IPR052524">
    <property type="entry name" value="MFS_Cyanate_Porter"/>
</dbReference>
<feature type="transmembrane region" description="Helical" evidence="4">
    <location>
        <begin position="308"/>
        <end position="328"/>
    </location>
</feature>
<keyword evidence="7" id="KW-1185">Reference proteome</keyword>
<evidence type="ECO:0000313" key="7">
    <source>
        <dbReference type="Proteomes" id="UP000236654"/>
    </source>
</evidence>
<dbReference type="PANTHER" id="PTHR23523:SF2">
    <property type="entry name" value="2-NITROIMIDAZOLE TRANSPORTER"/>
    <property type="match status" value="1"/>
</dbReference>
<feature type="transmembrane region" description="Helical" evidence="4">
    <location>
        <begin position="12"/>
        <end position="32"/>
    </location>
</feature>
<keyword evidence="1 4" id="KW-0812">Transmembrane</keyword>
<feature type="transmembrane region" description="Helical" evidence="4">
    <location>
        <begin position="169"/>
        <end position="189"/>
    </location>
</feature>
<accession>A0A2I0R0W4</accession>
<organism evidence="6 7">
    <name type="scientific">Brumimicrobium salinarum</name>
    <dbReference type="NCBI Taxonomy" id="2058658"/>
    <lineage>
        <taxon>Bacteria</taxon>
        <taxon>Pseudomonadati</taxon>
        <taxon>Bacteroidota</taxon>
        <taxon>Flavobacteriia</taxon>
        <taxon>Flavobacteriales</taxon>
        <taxon>Crocinitomicaceae</taxon>
        <taxon>Brumimicrobium</taxon>
    </lineage>
</organism>
<comment type="caution">
    <text evidence="6">The sequence shown here is derived from an EMBL/GenBank/DDBJ whole genome shotgun (WGS) entry which is preliminary data.</text>
</comment>
<evidence type="ECO:0000256" key="1">
    <source>
        <dbReference type="ARBA" id="ARBA00022692"/>
    </source>
</evidence>
<evidence type="ECO:0000259" key="5">
    <source>
        <dbReference type="PROSITE" id="PS50850"/>
    </source>
</evidence>
<proteinExistence type="predicted"/>
<feature type="transmembrane region" description="Helical" evidence="4">
    <location>
        <begin position="106"/>
        <end position="128"/>
    </location>
</feature>
<feature type="transmembrane region" description="Helical" evidence="4">
    <location>
        <begin position="140"/>
        <end position="163"/>
    </location>
</feature>
<feature type="transmembrane region" description="Helical" evidence="4">
    <location>
        <begin position="281"/>
        <end position="302"/>
    </location>
</feature>
<sequence>MEKLDENGLSKNARVLLLVGILFVAINLRPALSGIGPLVDLIRADIGLSETLLGLLTTLPLLAFGVVSTITPLFTKRFGIGNTLLGALVLLTSGIIIRSFGDVFSLYLGTTMLGIAIAFGNVLIPALIKRNFPHKAGIVTSLYSGIMSLGATVAAGLSVPLAIELNLGWRGSLVVWAILSLFALIIWIPNIKRINRTPPRRSFKEAMKKLSGSLLVWKLALYMGLQSFAFYTILAWLPAILISRGYEASYAGWMLSLSQATGILGAILIPVWAGARKDQRLVIFILIVVEVIATVALMIPGLGLVELWVGMIGMVLGGTFGLALLLIVLRAGDAETAAELSGIVQSIGYFIAATGPFLVGLIYDLTEVWNYALGLLIFIAVIKLVMGIGVGKDQKV</sequence>
<feature type="transmembrane region" description="Helical" evidence="4">
    <location>
        <begin position="210"/>
        <end position="238"/>
    </location>
</feature>
<evidence type="ECO:0000256" key="2">
    <source>
        <dbReference type="ARBA" id="ARBA00022989"/>
    </source>
</evidence>
<dbReference type="InterPro" id="IPR036259">
    <property type="entry name" value="MFS_trans_sf"/>
</dbReference>
<gene>
    <name evidence="6" type="ORF">CW751_11260</name>
</gene>
<feature type="transmembrane region" description="Helical" evidence="4">
    <location>
        <begin position="52"/>
        <end position="74"/>
    </location>
</feature>
<dbReference type="InterPro" id="IPR011701">
    <property type="entry name" value="MFS"/>
</dbReference>
<dbReference type="Pfam" id="PF07690">
    <property type="entry name" value="MFS_1"/>
    <property type="match status" value="1"/>
</dbReference>
<evidence type="ECO:0000256" key="3">
    <source>
        <dbReference type="ARBA" id="ARBA00023136"/>
    </source>
</evidence>
<protein>
    <submittedName>
        <fullName evidence="6">MFS transporter</fullName>
    </submittedName>
</protein>
<feature type="domain" description="Major facilitator superfamily (MFS) profile" evidence="5">
    <location>
        <begin position="13"/>
        <end position="395"/>
    </location>
</feature>
<dbReference type="AlphaFoldDB" id="A0A2I0R0W4"/>
<feature type="transmembrane region" description="Helical" evidence="4">
    <location>
        <begin position="340"/>
        <end position="363"/>
    </location>
</feature>
<dbReference type="InterPro" id="IPR020846">
    <property type="entry name" value="MFS_dom"/>
</dbReference>
<dbReference type="Gene3D" id="1.20.1250.20">
    <property type="entry name" value="MFS general substrate transporter like domains"/>
    <property type="match status" value="2"/>
</dbReference>
<dbReference type="CDD" id="cd17339">
    <property type="entry name" value="MFS_NIMT_CynX_like"/>
    <property type="match status" value="1"/>
</dbReference>
<feature type="transmembrane region" description="Helical" evidence="4">
    <location>
        <begin position="250"/>
        <end position="269"/>
    </location>
</feature>
<dbReference type="PROSITE" id="PS50850">
    <property type="entry name" value="MFS"/>
    <property type="match status" value="1"/>
</dbReference>
<name>A0A2I0R0W4_9FLAO</name>
<evidence type="ECO:0000313" key="6">
    <source>
        <dbReference type="EMBL" id="PKR80231.1"/>
    </source>
</evidence>
<feature type="transmembrane region" description="Helical" evidence="4">
    <location>
        <begin position="369"/>
        <end position="390"/>
    </location>
</feature>
<reference evidence="6 7" key="1">
    <citation type="submission" date="2017-12" db="EMBL/GenBank/DDBJ databases">
        <title>The draft genome sequence of Brumimicrobium saltpan LHR20.</title>
        <authorList>
            <person name="Do Z.-J."/>
            <person name="Luo H.-R."/>
        </authorList>
    </citation>
    <scope>NUCLEOTIDE SEQUENCE [LARGE SCALE GENOMIC DNA]</scope>
    <source>
        <strain evidence="6 7">LHR20</strain>
    </source>
</reference>
<dbReference type="SUPFAM" id="SSF103473">
    <property type="entry name" value="MFS general substrate transporter"/>
    <property type="match status" value="1"/>
</dbReference>
<dbReference type="GO" id="GO:0022857">
    <property type="term" value="F:transmembrane transporter activity"/>
    <property type="evidence" value="ECO:0007669"/>
    <property type="project" value="InterPro"/>
</dbReference>
<dbReference type="RefSeq" id="WP_101335133.1">
    <property type="nucleotide sequence ID" value="NZ_PJNI01000012.1"/>
</dbReference>
<keyword evidence="2 4" id="KW-1133">Transmembrane helix</keyword>
<dbReference type="Proteomes" id="UP000236654">
    <property type="component" value="Unassembled WGS sequence"/>
</dbReference>